<proteinExistence type="predicted"/>
<protein>
    <submittedName>
        <fullName evidence="3">Uncharacterized protein</fullName>
    </submittedName>
</protein>
<evidence type="ECO:0000256" key="1">
    <source>
        <dbReference type="SAM" id="MobiDB-lite"/>
    </source>
</evidence>
<feature type="compositionally biased region" description="Polar residues" evidence="1">
    <location>
        <begin position="1"/>
        <end position="28"/>
    </location>
</feature>
<name>A0A914DG75_9BILA</name>
<dbReference type="AlphaFoldDB" id="A0A914DG75"/>
<dbReference type="Proteomes" id="UP000887540">
    <property type="component" value="Unplaced"/>
</dbReference>
<feature type="region of interest" description="Disordered" evidence="1">
    <location>
        <begin position="69"/>
        <end position="104"/>
    </location>
</feature>
<dbReference type="WBParaSite" id="ACRNAN_scaffold24285.g22596.t1">
    <property type="protein sequence ID" value="ACRNAN_scaffold24285.g22596.t1"/>
    <property type="gene ID" value="ACRNAN_scaffold24285.g22596"/>
</dbReference>
<reference evidence="3" key="1">
    <citation type="submission" date="2022-11" db="UniProtKB">
        <authorList>
            <consortium name="WormBaseParasite"/>
        </authorList>
    </citation>
    <scope>IDENTIFICATION</scope>
</reference>
<evidence type="ECO:0000313" key="2">
    <source>
        <dbReference type="Proteomes" id="UP000887540"/>
    </source>
</evidence>
<feature type="region of interest" description="Disordered" evidence="1">
    <location>
        <begin position="1"/>
        <end position="55"/>
    </location>
</feature>
<sequence>ELKSSPNVEYTMKYNTSTPKSQSENVTSFLFKDSPPSTIPNPPDSPPVKSIGGLDFSRYDVPAEEVIGRPMVSDDSEPEAQAGMSKPKWTSRKLNLSEESSGLLSHDKEVVNSVKEELPTEAQMEEIRSIMRADITSYKIFTVRLNRPDGFDDGSVGIILTSAITGRDNFIT</sequence>
<evidence type="ECO:0000313" key="3">
    <source>
        <dbReference type="WBParaSite" id="ACRNAN_scaffold24285.g22596.t1"/>
    </source>
</evidence>
<keyword evidence="2" id="KW-1185">Reference proteome</keyword>
<organism evidence="2 3">
    <name type="scientific">Acrobeloides nanus</name>
    <dbReference type="NCBI Taxonomy" id="290746"/>
    <lineage>
        <taxon>Eukaryota</taxon>
        <taxon>Metazoa</taxon>
        <taxon>Ecdysozoa</taxon>
        <taxon>Nematoda</taxon>
        <taxon>Chromadorea</taxon>
        <taxon>Rhabditida</taxon>
        <taxon>Tylenchina</taxon>
        <taxon>Cephalobomorpha</taxon>
        <taxon>Cephaloboidea</taxon>
        <taxon>Cephalobidae</taxon>
        <taxon>Acrobeloides</taxon>
    </lineage>
</organism>
<accession>A0A914DG75</accession>
<feature type="compositionally biased region" description="Pro residues" evidence="1">
    <location>
        <begin position="37"/>
        <end position="46"/>
    </location>
</feature>